<evidence type="ECO:0000256" key="6">
    <source>
        <dbReference type="ARBA" id="ARBA00023128"/>
    </source>
</evidence>
<evidence type="ECO:0000256" key="8">
    <source>
        <dbReference type="SAM" id="Coils"/>
    </source>
</evidence>
<dbReference type="OrthoDB" id="889336at2759"/>
<proteinExistence type="predicted"/>
<evidence type="ECO:0000256" key="7">
    <source>
        <dbReference type="ARBA" id="ARBA00023136"/>
    </source>
</evidence>
<gene>
    <name evidence="10" type="ORF">RHTO0S_21e01068g</name>
</gene>
<evidence type="ECO:0000256" key="5">
    <source>
        <dbReference type="ARBA" id="ARBA00023054"/>
    </source>
</evidence>
<dbReference type="AlphaFoldDB" id="A0A061BLP9"/>
<protein>
    <submittedName>
        <fullName evidence="10">RHTO0S21e01068g1_1</fullName>
    </submittedName>
</protein>
<keyword evidence="3 9" id="KW-0812">Transmembrane</keyword>
<keyword evidence="7 9" id="KW-0472">Membrane</keyword>
<sequence>MLVNAARSTLARQLAHTQPWPQLAAANSIRRHAPQRPLHTTLTQRDQHFFDSAAYVSRFEQQGFSRQEAEGIVDALEMIVNESMANMQANLVTRAEHYKHHDRQKVDFAALKQNLELSERTDFMNLKAENERLLGDIEKVKQKLREEISRTQAGVRLDLNLEKGRIRDEMSIREGKLTEVDTRLENEIGLLRAAMETVKTSVLQYSVAVLSGTGAMLLAYLRLSM</sequence>
<evidence type="ECO:0000256" key="2">
    <source>
        <dbReference type="ARBA" id="ARBA00004370"/>
    </source>
</evidence>
<accession>A0A061BLP9</accession>
<evidence type="ECO:0000256" key="1">
    <source>
        <dbReference type="ARBA" id="ARBA00004173"/>
    </source>
</evidence>
<feature type="coiled-coil region" evidence="8">
    <location>
        <begin position="123"/>
        <end position="150"/>
    </location>
</feature>
<name>A0A061BLP9_RHOTO</name>
<reference evidence="10" key="1">
    <citation type="journal article" date="2014" name="Genome Announc.">
        <title>Draft genome sequence of Rhodosporidium toruloides CECT1137, an oleaginous yeast of biotechnological interest.</title>
        <authorList>
            <person name="Morin N."/>
            <person name="Calcas X."/>
            <person name="Devillers H."/>
            <person name="Durrens P."/>
            <person name="Sherman D.J."/>
            <person name="Nicaud J.-M."/>
            <person name="Neuveglise C."/>
        </authorList>
    </citation>
    <scope>NUCLEOTIDE SEQUENCE</scope>
    <source>
        <strain evidence="10">CECT1137</strain>
    </source>
</reference>
<keyword evidence="6" id="KW-0496">Mitochondrion</keyword>
<dbReference type="GO" id="GO:0033617">
    <property type="term" value="P:mitochondrial respiratory chain complex IV assembly"/>
    <property type="evidence" value="ECO:0007669"/>
    <property type="project" value="TreeGrafter"/>
</dbReference>
<dbReference type="PANTHER" id="PTHR14360">
    <property type="entry name" value="PROTEIN FMP32, MITOCHONDRIAL"/>
    <property type="match status" value="1"/>
</dbReference>
<evidence type="ECO:0000256" key="4">
    <source>
        <dbReference type="ARBA" id="ARBA00022989"/>
    </source>
</evidence>
<keyword evidence="5 8" id="KW-0175">Coiled coil</keyword>
<evidence type="ECO:0000256" key="3">
    <source>
        <dbReference type="ARBA" id="ARBA00022692"/>
    </source>
</evidence>
<evidence type="ECO:0000313" key="10">
    <source>
        <dbReference type="EMBL" id="CDR48890.1"/>
    </source>
</evidence>
<dbReference type="GO" id="GO:0005739">
    <property type="term" value="C:mitochondrion"/>
    <property type="evidence" value="ECO:0007669"/>
    <property type="project" value="UniProtKB-SubCell"/>
</dbReference>
<comment type="subcellular location">
    <subcellularLocation>
        <location evidence="2">Membrane</location>
    </subcellularLocation>
    <subcellularLocation>
        <location evidence="1">Mitochondrion</location>
    </subcellularLocation>
</comment>
<dbReference type="GO" id="GO:0016020">
    <property type="term" value="C:membrane"/>
    <property type="evidence" value="ECO:0007669"/>
    <property type="project" value="UniProtKB-SubCell"/>
</dbReference>
<dbReference type="Gene3D" id="1.20.5.340">
    <property type="match status" value="1"/>
</dbReference>
<keyword evidence="4 9" id="KW-1133">Transmembrane helix</keyword>
<organism evidence="10">
    <name type="scientific">Rhodotorula toruloides</name>
    <name type="common">Yeast</name>
    <name type="synonym">Rhodosporidium toruloides</name>
    <dbReference type="NCBI Taxonomy" id="5286"/>
    <lineage>
        <taxon>Eukaryota</taxon>
        <taxon>Fungi</taxon>
        <taxon>Dikarya</taxon>
        <taxon>Basidiomycota</taxon>
        <taxon>Pucciniomycotina</taxon>
        <taxon>Microbotryomycetes</taxon>
        <taxon>Sporidiobolales</taxon>
        <taxon>Sporidiobolaceae</taxon>
        <taxon>Rhodotorula</taxon>
    </lineage>
</organism>
<dbReference type="Pfam" id="PF07798">
    <property type="entry name" value="CCDC90-like"/>
    <property type="match status" value="1"/>
</dbReference>
<dbReference type="PANTHER" id="PTHR14360:SF1">
    <property type="entry name" value="PROTEIN FMP32, MITOCHONDRIAL"/>
    <property type="match status" value="1"/>
</dbReference>
<evidence type="ECO:0000256" key="9">
    <source>
        <dbReference type="SAM" id="Phobius"/>
    </source>
</evidence>
<dbReference type="InterPro" id="IPR024461">
    <property type="entry name" value="CCDC90-like"/>
</dbReference>
<feature type="transmembrane region" description="Helical" evidence="9">
    <location>
        <begin position="202"/>
        <end position="221"/>
    </location>
</feature>
<dbReference type="EMBL" id="LK052956">
    <property type="protein sequence ID" value="CDR48890.1"/>
    <property type="molecule type" value="Genomic_DNA"/>
</dbReference>